<evidence type="ECO:0000313" key="3">
    <source>
        <dbReference type="Proteomes" id="UP000235672"/>
    </source>
</evidence>
<accession>A0A2J6QA24</accession>
<evidence type="ECO:0000259" key="1">
    <source>
        <dbReference type="PROSITE" id="PS50181"/>
    </source>
</evidence>
<evidence type="ECO:0000313" key="2">
    <source>
        <dbReference type="EMBL" id="PMD23113.1"/>
    </source>
</evidence>
<organism evidence="2 3">
    <name type="scientific">Hyaloscypha hepaticicola</name>
    <dbReference type="NCBI Taxonomy" id="2082293"/>
    <lineage>
        <taxon>Eukaryota</taxon>
        <taxon>Fungi</taxon>
        <taxon>Dikarya</taxon>
        <taxon>Ascomycota</taxon>
        <taxon>Pezizomycotina</taxon>
        <taxon>Leotiomycetes</taxon>
        <taxon>Helotiales</taxon>
        <taxon>Hyaloscyphaceae</taxon>
        <taxon>Hyaloscypha</taxon>
    </lineage>
</organism>
<feature type="domain" description="F-box" evidence="1">
    <location>
        <begin position="1"/>
        <end position="47"/>
    </location>
</feature>
<protein>
    <recommendedName>
        <fullName evidence="1">F-box domain-containing protein</fullName>
    </recommendedName>
</protein>
<dbReference type="AlphaFoldDB" id="A0A2J6QA24"/>
<dbReference type="OrthoDB" id="5224238at2759"/>
<dbReference type="EMBL" id="KZ613475">
    <property type="protein sequence ID" value="PMD23113.1"/>
    <property type="molecule type" value="Genomic_DNA"/>
</dbReference>
<dbReference type="Pfam" id="PF00646">
    <property type="entry name" value="F-box"/>
    <property type="match status" value="1"/>
</dbReference>
<dbReference type="InterPro" id="IPR001810">
    <property type="entry name" value="F-box_dom"/>
</dbReference>
<sequence length="456" mass="51361">MEHLPIELRRAIIRHVDIPSLKSLRLTSKAWGALGEEYLISSVFTSLPHRPDLARLQALSQHPSFKHRIRSLILNHGEVNEYHARHNTYFLQYMREPESRLEAQTSAWGIYAHLKESKELYLPKSYETETLRGIFGRLPNLRSIEVTLISCPFEEGHPELLKDIWKIPSSRLLPRVATTERFTNILAAVCSNMSTIRLQSLAHDRLPFEFFAQKAILNSLLSTAFQSLTILKLAIDYSNMPNNLHAPQAFQNLSHCLRSATSLQRLDLAFEGRRKIDISPLLCSFKEAGHIFSSLSDLTLKGIIGTEVELGGFLTAQTGLKVLQLGGLGVRAPHQPSNGGVHLKRGSFRGLFGRLRAELGLVELRIQGDLVGEESGERWVLDHVELEEKLREFIVRLYFRTITTAFAVLFRLATSIYETLGSTSHSKGSNSQCILYSIFVNVNITNNSVKCEAIPA</sequence>
<name>A0A2J6QA24_9HELO</name>
<reference evidence="2 3" key="1">
    <citation type="submission" date="2016-05" db="EMBL/GenBank/DDBJ databases">
        <title>A degradative enzymes factory behind the ericoid mycorrhizal symbiosis.</title>
        <authorList>
            <consortium name="DOE Joint Genome Institute"/>
            <person name="Martino E."/>
            <person name="Morin E."/>
            <person name="Grelet G."/>
            <person name="Kuo A."/>
            <person name="Kohler A."/>
            <person name="Daghino S."/>
            <person name="Barry K."/>
            <person name="Choi C."/>
            <person name="Cichocki N."/>
            <person name="Clum A."/>
            <person name="Copeland A."/>
            <person name="Hainaut M."/>
            <person name="Haridas S."/>
            <person name="Labutti K."/>
            <person name="Lindquist E."/>
            <person name="Lipzen A."/>
            <person name="Khouja H.-R."/>
            <person name="Murat C."/>
            <person name="Ohm R."/>
            <person name="Olson A."/>
            <person name="Spatafora J."/>
            <person name="Veneault-Fourrey C."/>
            <person name="Henrissat B."/>
            <person name="Grigoriev I."/>
            <person name="Martin F."/>
            <person name="Perotto S."/>
        </authorList>
    </citation>
    <scope>NUCLEOTIDE SEQUENCE [LARGE SCALE GENOMIC DNA]</scope>
    <source>
        <strain evidence="2 3">UAMH 7357</strain>
    </source>
</reference>
<proteinExistence type="predicted"/>
<keyword evidence="3" id="KW-1185">Reference proteome</keyword>
<dbReference type="PROSITE" id="PS50181">
    <property type="entry name" value="FBOX"/>
    <property type="match status" value="1"/>
</dbReference>
<gene>
    <name evidence="2" type="ORF">NA56DRAFT_701387</name>
</gene>
<dbReference type="Proteomes" id="UP000235672">
    <property type="component" value="Unassembled WGS sequence"/>
</dbReference>